<dbReference type="Proteomes" id="UP000009005">
    <property type="component" value="Chromosome"/>
</dbReference>
<dbReference type="InterPro" id="IPR009003">
    <property type="entry name" value="Peptidase_S1_PA"/>
</dbReference>
<dbReference type="STRING" id="1197325.WEN_03080"/>
<feature type="domain" description="DUF31" evidence="2">
    <location>
        <begin position="45"/>
        <end position="333"/>
    </location>
</feature>
<evidence type="ECO:0000256" key="1">
    <source>
        <dbReference type="ARBA" id="ARBA00022475"/>
    </source>
</evidence>
<keyword evidence="1" id="KW-1003">Cell membrane</keyword>
<dbReference type="InterPro" id="IPR022382">
    <property type="entry name" value="Mycoplasma_peptidase_DUF31"/>
</dbReference>
<dbReference type="AlphaFoldDB" id="I6ZFK2"/>
<reference evidence="3 4" key="1">
    <citation type="journal article" date="2012" name="J. Bacteriol.">
        <title>Complete genome sequence of Mycoplasma wenyonii strain Massachusetts.</title>
        <authorList>
            <person name="Dos Santos A.P."/>
            <person name="Guimaraes A.M."/>
            <person name="do Nascimento N.C."/>
            <person name="Sanmiguel P.J."/>
            <person name="Messick J.B."/>
        </authorList>
    </citation>
    <scope>NUCLEOTIDE SEQUENCE [LARGE SCALE GENOMIC DNA]</scope>
    <source>
        <strain evidence="3 4">Massachusetts</strain>
    </source>
</reference>
<dbReference type="PATRIC" id="fig|1197325.3.peg.667"/>
<evidence type="ECO:0000313" key="4">
    <source>
        <dbReference type="Proteomes" id="UP000009005"/>
    </source>
</evidence>
<dbReference type="OrthoDB" id="393864at2"/>
<sequence length="408" mass="47398">MTPDKTFYYWGHKYTPEKQRQNRAEAKRMYEILHDYSFKIHMPCSYGTGWILDYQIPEQGKYPTKWYIATAAHVIQGLSFSTNPYKQILPKSQTWTEHLRKNGKQKDRYEEMMKQERDIMDTCWAVDWAGHIDINLSQQGNGPDRKADVGAVFLKEMEEPKLFFTAFNFLDKNAVGGRHFSDFSVLEITFTSEEAAKRATNNFATKERYKNGSKDVINVFSEPIEKKYKTKNGEQLWRALQRENKNYYNLGYGWGAKDKWTYTTNWDEQKTLASTMAGYTRAADIRTDESKFLWQGDKYNFLGHLYRLEHNPVRGGRSGGMYIDGEGNAFGVVSIGGGNSTWAQPLRSAGTTEQREGMETVPYDLILGVKGQQNYYKKQVKEYITDKGGKTWLSTRKGWNYNDHELYS</sequence>
<keyword evidence="4" id="KW-1185">Reference proteome</keyword>
<dbReference type="Pfam" id="PF01732">
    <property type="entry name" value="Mycop_pep_DUF31"/>
    <property type="match status" value="1"/>
</dbReference>
<dbReference type="SUPFAM" id="SSF50494">
    <property type="entry name" value="Trypsin-like serine proteases"/>
    <property type="match status" value="1"/>
</dbReference>
<accession>I6ZFK2</accession>
<organism evidence="3 4">
    <name type="scientific">Mycoplasma wenyonii (strain Massachusetts)</name>
    <name type="common">Eperythrozoon wenyonii</name>
    <dbReference type="NCBI Taxonomy" id="1197325"/>
    <lineage>
        <taxon>Bacteria</taxon>
        <taxon>Bacillati</taxon>
        <taxon>Mycoplasmatota</taxon>
        <taxon>Mollicutes</taxon>
        <taxon>Mycoplasmataceae</taxon>
        <taxon>Mycoplasma</taxon>
    </lineage>
</organism>
<proteinExistence type="predicted"/>
<dbReference type="PRINTS" id="PR00840">
    <property type="entry name" value="Y06768FAMILY"/>
</dbReference>
<protein>
    <recommendedName>
        <fullName evidence="2">DUF31 domain-containing protein</fullName>
    </recommendedName>
</protein>
<evidence type="ECO:0000259" key="2">
    <source>
        <dbReference type="Pfam" id="PF01732"/>
    </source>
</evidence>
<dbReference type="InterPro" id="IPR022381">
    <property type="entry name" value="Uncharacterised_MG067"/>
</dbReference>
<dbReference type="HOGENOM" id="CLU_026987_1_0_14"/>
<dbReference type="KEGG" id="mwe:WEN_03080"/>
<name>I6ZFK2_MYCWM</name>
<gene>
    <name evidence="3" type="ordered locus">WEN_03080</name>
</gene>
<evidence type="ECO:0000313" key="3">
    <source>
        <dbReference type="EMBL" id="AFN65397.1"/>
    </source>
</evidence>
<keyword evidence="1" id="KW-0472">Membrane</keyword>
<dbReference type="EMBL" id="CP003703">
    <property type="protein sequence ID" value="AFN65397.1"/>
    <property type="molecule type" value="Genomic_DNA"/>
</dbReference>
<dbReference type="RefSeq" id="WP_014850106.1">
    <property type="nucleotide sequence ID" value="NC_018149.1"/>
</dbReference>